<dbReference type="RefSeq" id="WP_107644387.1">
    <property type="nucleotide sequence ID" value="NZ_BMCF01000011.1"/>
</dbReference>
<dbReference type="InterPro" id="IPR016181">
    <property type="entry name" value="Acyl_CoA_acyltransferase"/>
</dbReference>
<dbReference type="PROSITE" id="PS51186">
    <property type="entry name" value="GNAT"/>
    <property type="match status" value="1"/>
</dbReference>
<reference evidence="2 4" key="1">
    <citation type="journal article" date="2016" name="Front. Microbiol.">
        <title>Comprehensive Phylogenetic Analysis of Bovine Non-aureus Staphylococci Species Based on Whole-Genome Sequencing.</title>
        <authorList>
            <person name="Naushad S."/>
            <person name="Barkema H.W."/>
            <person name="Luby C."/>
            <person name="Condas L.A."/>
            <person name="Nobrega D.B."/>
            <person name="Carson D.A."/>
            <person name="De Buck J."/>
        </authorList>
    </citation>
    <scope>NUCLEOTIDE SEQUENCE [LARGE SCALE GENOMIC DNA]</scope>
    <source>
        <strain evidence="2 4">SNUC 4337</strain>
    </source>
</reference>
<dbReference type="OrthoDB" id="66776at2"/>
<dbReference type="SUPFAM" id="SSF55729">
    <property type="entry name" value="Acyl-CoA N-acyltransferases (Nat)"/>
    <property type="match status" value="1"/>
</dbReference>
<dbReference type="GO" id="GO:0004145">
    <property type="term" value="F:diamine N-acetyltransferase activity"/>
    <property type="evidence" value="ECO:0007669"/>
    <property type="project" value="UniProtKB-EC"/>
</dbReference>
<dbReference type="EMBL" id="UHDS01000001">
    <property type="protein sequence ID" value="SUM54578.1"/>
    <property type="molecule type" value="Genomic_DNA"/>
</dbReference>
<evidence type="ECO:0000313" key="3">
    <source>
        <dbReference type="EMBL" id="SUM54578.1"/>
    </source>
</evidence>
<proteinExistence type="predicted"/>
<organism evidence="2 4">
    <name type="scientific">Staphylococcus nepalensis</name>
    <dbReference type="NCBI Taxonomy" id="214473"/>
    <lineage>
        <taxon>Bacteria</taxon>
        <taxon>Bacillati</taxon>
        <taxon>Bacillota</taxon>
        <taxon>Bacilli</taxon>
        <taxon>Bacillales</taxon>
        <taxon>Staphylococcaceae</taxon>
        <taxon>Staphylococcus</taxon>
    </lineage>
</organism>
<evidence type="ECO:0000313" key="5">
    <source>
        <dbReference type="Proteomes" id="UP000254412"/>
    </source>
</evidence>
<evidence type="ECO:0000313" key="4">
    <source>
        <dbReference type="Proteomes" id="UP000240400"/>
    </source>
</evidence>
<dbReference type="EC" id="2.3.1.57" evidence="3"/>
<reference evidence="3 5" key="3">
    <citation type="submission" date="2018-06" db="EMBL/GenBank/DDBJ databases">
        <authorList>
            <consortium name="Pathogen Informatics"/>
            <person name="Doyle S."/>
        </authorList>
    </citation>
    <scope>NUCLEOTIDE SEQUENCE [LARGE SCALE GENOMIC DNA]</scope>
    <source>
        <strain evidence="3 5">NCTC13834</strain>
    </source>
</reference>
<sequence>MFIKESFENITIQVFENKYKTALHHFKLSERQQIYSSLPKDVLDDALSDKDRIANIALNEDGEVVGFFVLHQYYQHEGYDTPKQVIYVRSLSVNERFQGYGYGTKMMMHLPQYVQKLFPSFNHLYLVVDAENKGAWNVYERAGFMHTATKEEGPIGKERLYYLDLDSKHVSSLKLKPNDNESPFETHHMIDMIKDGSKVGFIAIEQHQQRININSIEVNKGERHNGIAESALRQLPTYIRKKFVGAQFVTITLYGERNELKPLCINSNFVEIESGEDFAVFEKYINY</sequence>
<dbReference type="PANTHER" id="PTHR43328">
    <property type="entry name" value="ACETYLTRANSFERASE-RELATED"/>
    <property type="match status" value="1"/>
</dbReference>
<dbReference type="AlphaFoldDB" id="A0A2T4S8Y5"/>
<dbReference type="EMBL" id="PZHR01000057">
    <property type="protein sequence ID" value="PTK58266.1"/>
    <property type="molecule type" value="Genomic_DNA"/>
</dbReference>
<protein>
    <submittedName>
        <fullName evidence="2 3">Acetyltransferase</fullName>
        <ecNumber evidence="3">2.3.1.57</ecNumber>
    </submittedName>
</protein>
<dbReference type="Pfam" id="PF00583">
    <property type="entry name" value="Acetyltransf_1"/>
    <property type="match status" value="1"/>
</dbReference>
<dbReference type="CDD" id="cd04301">
    <property type="entry name" value="NAT_SF"/>
    <property type="match status" value="1"/>
</dbReference>
<keyword evidence="2" id="KW-0808">Transferase</keyword>
<dbReference type="Proteomes" id="UP000254412">
    <property type="component" value="Unassembled WGS sequence"/>
</dbReference>
<name>A0A2T4S8Y5_9STAP</name>
<reference evidence="2" key="2">
    <citation type="submission" date="2018-03" db="EMBL/GenBank/DDBJ databases">
        <authorList>
            <person name="Keele B.F."/>
        </authorList>
    </citation>
    <scope>NUCLEOTIDE SEQUENCE</scope>
    <source>
        <strain evidence="2">SNUC 4337</strain>
    </source>
</reference>
<evidence type="ECO:0000259" key="1">
    <source>
        <dbReference type="PROSITE" id="PS51186"/>
    </source>
</evidence>
<dbReference type="Proteomes" id="UP000240400">
    <property type="component" value="Unassembled WGS sequence"/>
</dbReference>
<dbReference type="InterPro" id="IPR000182">
    <property type="entry name" value="GNAT_dom"/>
</dbReference>
<dbReference type="PANTHER" id="PTHR43328:SF1">
    <property type="entry name" value="N-ACETYLTRANSFERASE DOMAIN-CONTAINING PROTEIN"/>
    <property type="match status" value="1"/>
</dbReference>
<dbReference type="Gene3D" id="3.40.630.30">
    <property type="match status" value="1"/>
</dbReference>
<gene>
    <name evidence="3" type="primary">bltD_1</name>
    <name evidence="2" type="ORF">BUZ61_10020</name>
    <name evidence="3" type="ORF">NCTC13834_00875</name>
</gene>
<evidence type="ECO:0000313" key="2">
    <source>
        <dbReference type="EMBL" id="PTK58266.1"/>
    </source>
</evidence>
<keyword evidence="3" id="KW-0012">Acyltransferase</keyword>
<accession>A0A2T4S8Y5</accession>
<feature type="domain" description="N-acetyltransferase" evidence="1">
    <location>
        <begin position="10"/>
        <end position="166"/>
    </location>
</feature>